<keyword evidence="2" id="KW-1133">Transmembrane helix</keyword>
<dbReference type="AlphaFoldDB" id="A0A067MKE6"/>
<dbReference type="HOGENOM" id="CLU_1142434_0_0_1"/>
<keyword evidence="3" id="KW-0732">Signal</keyword>
<name>A0A067MKE6_BOTB1</name>
<feature type="compositionally biased region" description="Basic and acidic residues" evidence="1">
    <location>
        <begin position="147"/>
        <end position="156"/>
    </location>
</feature>
<evidence type="ECO:0000256" key="1">
    <source>
        <dbReference type="SAM" id="MobiDB-lite"/>
    </source>
</evidence>
<keyword evidence="5" id="KW-1185">Reference proteome</keyword>
<evidence type="ECO:0000256" key="2">
    <source>
        <dbReference type="SAM" id="Phobius"/>
    </source>
</evidence>
<evidence type="ECO:0000313" key="4">
    <source>
        <dbReference type="EMBL" id="KDQ16243.1"/>
    </source>
</evidence>
<dbReference type="Proteomes" id="UP000027195">
    <property type="component" value="Unassembled WGS sequence"/>
</dbReference>
<feature type="compositionally biased region" description="Low complexity" evidence="1">
    <location>
        <begin position="183"/>
        <end position="196"/>
    </location>
</feature>
<proteinExistence type="predicted"/>
<keyword evidence="2" id="KW-0472">Membrane</keyword>
<dbReference type="EMBL" id="KL198028">
    <property type="protein sequence ID" value="KDQ16243.1"/>
    <property type="molecule type" value="Genomic_DNA"/>
</dbReference>
<protein>
    <submittedName>
        <fullName evidence="4">Uncharacterized protein</fullName>
    </submittedName>
</protein>
<sequence>MTKSLSISTCLVSCLLATSAIASTSTSALEQRPLGSHITLSPPPAALKALSHAEEMRSYVEAVLQLPDGTERSVFRMGYDPKRPCALPLEPDHPESAHIGPLADAGVYTATWKITQFVVERLDPYRPTRCGSITVVKDLRVREEFRVGEEGEREAGDSTPAPAASESHNATAVSAPLPPSEMSSLILAPSPSPSVSESGAMKPQQAVSKAEAAKLSISFVIGLVVLSRLYFIFDAPVNGNRSS</sequence>
<feature type="signal peptide" evidence="3">
    <location>
        <begin position="1"/>
        <end position="22"/>
    </location>
</feature>
<reference evidence="5" key="1">
    <citation type="journal article" date="2014" name="Proc. Natl. Acad. Sci. U.S.A.">
        <title>Extensive sampling of basidiomycete genomes demonstrates inadequacy of the white-rot/brown-rot paradigm for wood decay fungi.</title>
        <authorList>
            <person name="Riley R."/>
            <person name="Salamov A.A."/>
            <person name="Brown D.W."/>
            <person name="Nagy L.G."/>
            <person name="Floudas D."/>
            <person name="Held B.W."/>
            <person name="Levasseur A."/>
            <person name="Lombard V."/>
            <person name="Morin E."/>
            <person name="Otillar R."/>
            <person name="Lindquist E.A."/>
            <person name="Sun H."/>
            <person name="LaButti K.M."/>
            <person name="Schmutz J."/>
            <person name="Jabbour D."/>
            <person name="Luo H."/>
            <person name="Baker S.E."/>
            <person name="Pisabarro A.G."/>
            <person name="Walton J.D."/>
            <person name="Blanchette R.A."/>
            <person name="Henrissat B."/>
            <person name="Martin F."/>
            <person name="Cullen D."/>
            <person name="Hibbett D.S."/>
            <person name="Grigoriev I.V."/>
        </authorList>
    </citation>
    <scope>NUCLEOTIDE SEQUENCE [LARGE SCALE GENOMIC DNA]</scope>
    <source>
        <strain evidence="5">FD-172 SS1</strain>
    </source>
</reference>
<feature type="transmembrane region" description="Helical" evidence="2">
    <location>
        <begin position="215"/>
        <end position="233"/>
    </location>
</feature>
<evidence type="ECO:0000256" key="3">
    <source>
        <dbReference type="SAM" id="SignalP"/>
    </source>
</evidence>
<accession>A0A067MKE6</accession>
<feature type="chain" id="PRO_5001641350" evidence="3">
    <location>
        <begin position="23"/>
        <end position="243"/>
    </location>
</feature>
<keyword evidence="2" id="KW-0812">Transmembrane</keyword>
<feature type="region of interest" description="Disordered" evidence="1">
    <location>
        <begin position="147"/>
        <end position="200"/>
    </location>
</feature>
<evidence type="ECO:0000313" key="5">
    <source>
        <dbReference type="Proteomes" id="UP000027195"/>
    </source>
</evidence>
<dbReference type="InParanoid" id="A0A067MKE6"/>
<gene>
    <name evidence="4" type="ORF">BOTBODRAFT_173149</name>
</gene>
<organism evidence="4 5">
    <name type="scientific">Botryobasidium botryosum (strain FD-172 SS1)</name>
    <dbReference type="NCBI Taxonomy" id="930990"/>
    <lineage>
        <taxon>Eukaryota</taxon>
        <taxon>Fungi</taxon>
        <taxon>Dikarya</taxon>
        <taxon>Basidiomycota</taxon>
        <taxon>Agaricomycotina</taxon>
        <taxon>Agaricomycetes</taxon>
        <taxon>Cantharellales</taxon>
        <taxon>Botryobasidiaceae</taxon>
        <taxon>Botryobasidium</taxon>
    </lineage>
</organism>